<dbReference type="Proteomes" id="UP001217089">
    <property type="component" value="Unassembled WGS sequence"/>
</dbReference>
<evidence type="ECO:0000313" key="1">
    <source>
        <dbReference type="EMBL" id="KAJ8302801.1"/>
    </source>
</evidence>
<proteinExistence type="predicted"/>
<sequence>MQINQVFKIYVIIIYRCPTYNNLPSNRCYVQKIDGKCCSEPRCLLPNNQTVNPLITQTGYGIIPTKNGGYIKFRPDHNYTSSGYYTLNSFNNTRKECIYKGQVYSQGQEWNDGCNFNCRCTNGEKGQFVCNRRYVICQCTYGV</sequence>
<dbReference type="EMBL" id="JARBDR010000917">
    <property type="protein sequence ID" value="KAJ8302801.1"/>
    <property type="molecule type" value="Genomic_DNA"/>
</dbReference>
<name>A0ABQ9EG29_TEGGR</name>
<evidence type="ECO:0000313" key="2">
    <source>
        <dbReference type="Proteomes" id="UP001217089"/>
    </source>
</evidence>
<reference evidence="1 2" key="1">
    <citation type="submission" date="2022-12" db="EMBL/GenBank/DDBJ databases">
        <title>Chromosome-level genome of Tegillarca granosa.</title>
        <authorList>
            <person name="Kim J."/>
        </authorList>
    </citation>
    <scope>NUCLEOTIDE SEQUENCE [LARGE SCALE GENOMIC DNA]</scope>
    <source>
        <strain evidence="1">Teg-2019</strain>
        <tissue evidence="1">Adductor muscle</tissue>
    </source>
</reference>
<gene>
    <name evidence="1" type="ORF">KUTeg_019197</name>
</gene>
<accession>A0ABQ9EG29</accession>
<protein>
    <submittedName>
        <fullName evidence="1">Uncharacterized protein</fullName>
    </submittedName>
</protein>
<keyword evidence="2" id="KW-1185">Reference proteome</keyword>
<comment type="caution">
    <text evidence="1">The sequence shown here is derived from an EMBL/GenBank/DDBJ whole genome shotgun (WGS) entry which is preliminary data.</text>
</comment>
<organism evidence="1 2">
    <name type="scientific">Tegillarca granosa</name>
    <name type="common">Malaysian cockle</name>
    <name type="synonym">Anadara granosa</name>
    <dbReference type="NCBI Taxonomy" id="220873"/>
    <lineage>
        <taxon>Eukaryota</taxon>
        <taxon>Metazoa</taxon>
        <taxon>Spiralia</taxon>
        <taxon>Lophotrochozoa</taxon>
        <taxon>Mollusca</taxon>
        <taxon>Bivalvia</taxon>
        <taxon>Autobranchia</taxon>
        <taxon>Pteriomorphia</taxon>
        <taxon>Arcoida</taxon>
        <taxon>Arcoidea</taxon>
        <taxon>Arcidae</taxon>
        <taxon>Tegillarca</taxon>
    </lineage>
</organism>